<dbReference type="NCBIfam" id="TIGR03057">
    <property type="entry name" value="xxxLxxG_by_4"/>
    <property type="match status" value="4"/>
</dbReference>
<dbReference type="RefSeq" id="WP_073021716.1">
    <property type="nucleotide sequence ID" value="NZ_FQXU01000012.1"/>
</dbReference>
<feature type="domain" description="ABC-2 type transporter transmembrane" evidence="8">
    <location>
        <begin position="27"/>
        <end position="175"/>
    </location>
</feature>
<dbReference type="NCBIfam" id="TIGR03061">
    <property type="entry name" value="pip_yhgE_Nterm"/>
    <property type="match status" value="1"/>
</dbReference>
<feature type="coiled-coil region" evidence="5">
    <location>
        <begin position="333"/>
        <end position="380"/>
    </location>
</feature>
<name>A0A1M6A2N4_9CLOT</name>
<dbReference type="PANTHER" id="PTHR43077">
    <property type="entry name" value="TRANSPORT PERMEASE YVFS-RELATED"/>
    <property type="match status" value="1"/>
</dbReference>
<gene>
    <name evidence="9" type="ORF">SAMN02745941_03589</name>
</gene>
<dbReference type="Pfam" id="PF12698">
    <property type="entry name" value="ABC2_membrane_3"/>
    <property type="match status" value="1"/>
</dbReference>
<dbReference type="InterPro" id="IPR023908">
    <property type="entry name" value="xxxLxxG_rpt"/>
</dbReference>
<evidence type="ECO:0000313" key="9">
    <source>
        <dbReference type="EMBL" id="SHI30668.1"/>
    </source>
</evidence>
<feature type="transmembrane region" description="Helical" evidence="6">
    <location>
        <begin position="872"/>
        <end position="891"/>
    </location>
</feature>
<dbReference type="GO" id="GO:0016020">
    <property type="term" value="C:membrane"/>
    <property type="evidence" value="ECO:0007669"/>
    <property type="project" value="UniProtKB-SubCell"/>
</dbReference>
<organism evidence="9 10">
    <name type="scientific">Clostridium intestinale DSM 6191</name>
    <dbReference type="NCBI Taxonomy" id="1121320"/>
    <lineage>
        <taxon>Bacteria</taxon>
        <taxon>Bacillati</taxon>
        <taxon>Bacillota</taxon>
        <taxon>Clostridia</taxon>
        <taxon>Eubacteriales</taxon>
        <taxon>Clostridiaceae</taxon>
        <taxon>Clostridium</taxon>
    </lineage>
</organism>
<keyword evidence="3 6" id="KW-1133">Transmembrane helix</keyword>
<evidence type="ECO:0000256" key="4">
    <source>
        <dbReference type="ARBA" id="ARBA00023136"/>
    </source>
</evidence>
<dbReference type="InterPro" id="IPR051328">
    <property type="entry name" value="T7SS_ABC-Transporter"/>
</dbReference>
<feature type="transmembrane region" description="Helical" evidence="6">
    <location>
        <begin position="813"/>
        <end position="836"/>
    </location>
</feature>
<dbReference type="Proteomes" id="UP000184241">
    <property type="component" value="Unassembled WGS sequence"/>
</dbReference>
<dbReference type="InterPro" id="IPR017500">
    <property type="entry name" value="Phage_infect_YhgE_N"/>
</dbReference>
<dbReference type="EMBL" id="FQXU01000012">
    <property type="protein sequence ID" value="SHI30668.1"/>
    <property type="molecule type" value="Genomic_DNA"/>
</dbReference>
<dbReference type="InterPro" id="IPR017501">
    <property type="entry name" value="Phage_infect_YhgE_C"/>
</dbReference>
<reference evidence="9 10" key="1">
    <citation type="submission" date="2016-11" db="EMBL/GenBank/DDBJ databases">
        <authorList>
            <person name="Jaros S."/>
            <person name="Januszkiewicz K."/>
            <person name="Wedrychowicz H."/>
        </authorList>
    </citation>
    <scope>NUCLEOTIDE SEQUENCE [LARGE SCALE GENOMIC DNA]</scope>
    <source>
        <strain evidence="9 10">DSM 6191</strain>
    </source>
</reference>
<dbReference type="NCBIfam" id="TIGR03062">
    <property type="entry name" value="pip_yhgE_Cterm"/>
    <property type="match status" value="1"/>
</dbReference>
<feature type="transmembrane region" description="Helical" evidence="6">
    <location>
        <begin position="20"/>
        <end position="43"/>
    </location>
</feature>
<sequence>MNFLKIVKEDLSSIYKNRFLRFAVAGIVIVPLLYSLLYLAAFWDPYSRMDKLPVAIVNLDKGATMDGDEVNYGQNVCDELKDNKDMGWRFVGYEDAVDGVNGDKYYSMFVIPENFSENVTSAKADTPVKADIIYTSNNKKNFLASQIGGKVEDKLKEQITQTISKEYAKVTFEQFDTVKDGMNKAADGSKQIADGMSTLKENIPTLEDGVGKLYDGSKQLNDGIGVLNSKVSTINPAELVKVSRYLNDDNVAKLKGAISVANKFQNMDLSDLDKINPETVTLIEKSYTDIQSLGNSKGLNLIMAEPSIQNLAEQLNPSNPQGIISLQQKMQGLNVLVDDANVLKAQITALESQVPKELLNQDLQTQIVNLKQAIASVNTLSEASKLISKEDTQMLLGILNNPSSIVNTLGDVNTKLQGINKLYESLSPTDPDAQAKQQQFQQGFGAVVLKMQTAAKGGQSVELTPQETGLVLTYINNMNQLTEALKGYKPTFDKLNTDVAKYSKVINSKLTLMQANPQSVEALKSLLTNYDSTMALINSEKPLLNSIDKLITPENMKNLQGVMTTVNKIKVDLNNNEQTINELTTLANGLSKTMSNKDVQALIPQLQSIQNDLNTAKPLLNGLNTDKMTSLLNDSPKYVAMIKTVQNDVKNNQELLNKANNALTSGNVNKAKELINSVPTLTGGVKQLYEGSSQLTNGLGQLQGNIPELKDGVVKLSDGSNELSTSLKDGADKLDDNLVNTPEEMGTFISEPVVMDNKIIDEVKNYGTGFAPYFIPLSLWVGALMMFFVISPKSKEEREGKEVSSTSVVLGKFVIYGVVGVIQAVLASLVVLGLGLNPSNLPMYFFFNILMSLTFVAMMQFFISTLGDAGRLIAIVLLILQLTACAGTFPLEVVPNLFKVLNPYMPFTYAVKALREAISGTDTSVIVQCSTIFGTILVVFVGLSVILRRKGNIIQSRLEEIKSQAM</sequence>
<accession>A0A1M6A2N4</accession>
<evidence type="ECO:0000256" key="6">
    <source>
        <dbReference type="SAM" id="Phobius"/>
    </source>
</evidence>
<feature type="transmembrane region" description="Helical" evidence="6">
    <location>
        <begin position="773"/>
        <end position="792"/>
    </location>
</feature>
<dbReference type="Gene3D" id="3.40.1710.10">
    <property type="entry name" value="abc type-2 transporter like domain"/>
    <property type="match status" value="1"/>
</dbReference>
<evidence type="ECO:0000256" key="3">
    <source>
        <dbReference type="ARBA" id="ARBA00022989"/>
    </source>
</evidence>
<feature type="transmembrane region" description="Helical" evidence="6">
    <location>
        <begin position="842"/>
        <end position="863"/>
    </location>
</feature>
<keyword evidence="5" id="KW-0175">Coiled coil</keyword>
<feature type="domain" description="ABC-2 type transporter transmembrane" evidence="7">
    <location>
        <begin position="770"/>
        <end position="917"/>
    </location>
</feature>
<dbReference type="InterPro" id="IPR013525">
    <property type="entry name" value="ABC2_TM"/>
</dbReference>
<keyword evidence="2 6" id="KW-0812">Transmembrane</keyword>
<evidence type="ECO:0000256" key="2">
    <source>
        <dbReference type="ARBA" id="ARBA00022692"/>
    </source>
</evidence>
<evidence type="ECO:0000259" key="8">
    <source>
        <dbReference type="Pfam" id="PF12698"/>
    </source>
</evidence>
<dbReference type="AlphaFoldDB" id="A0A1M6A2N4"/>
<dbReference type="Pfam" id="PF01061">
    <property type="entry name" value="ABC2_membrane"/>
    <property type="match status" value="1"/>
</dbReference>
<protein>
    <submittedName>
        <fullName evidence="9">Putative membrane protein</fullName>
    </submittedName>
</protein>
<dbReference type="PANTHER" id="PTHR43077:SF5">
    <property type="entry name" value="PHAGE INFECTION PROTEIN"/>
    <property type="match status" value="1"/>
</dbReference>
<evidence type="ECO:0000256" key="5">
    <source>
        <dbReference type="SAM" id="Coils"/>
    </source>
</evidence>
<keyword evidence="4 6" id="KW-0472">Membrane</keyword>
<comment type="subcellular location">
    <subcellularLocation>
        <location evidence="1">Membrane</location>
        <topology evidence="1">Multi-pass membrane protein</topology>
    </subcellularLocation>
</comment>
<evidence type="ECO:0000256" key="1">
    <source>
        <dbReference type="ARBA" id="ARBA00004141"/>
    </source>
</evidence>
<evidence type="ECO:0000259" key="7">
    <source>
        <dbReference type="Pfam" id="PF01061"/>
    </source>
</evidence>
<evidence type="ECO:0000313" key="10">
    <source>
        <dbReference type="Proteomes" id="UP000184241"/>
    </source>
</evidence>
<proteinExistence type="predicted"/>
<dbReference type="GO" id="GO:0140359">
    <property type="term" value="F:ABC-type transporter activity"/>
    <property type="evidence" value="ECO:0007669"/>
    <property type="project" value="InterPro"/>
</dbReference>
<feature type="transmembrane region" description="Helical" evidence="6">
    <location>
        <begin position="925"/>
        <end position="947"/>
    </location>
</feature>